<dbReference type="RefSeq" id="WP_321563986.1">
    <property type="nucleotide sequence ID" value="NZ_CP139558.1"/>
</dbReference>
<proteinExistence type="predicted"/>
<accession>A0ABZ0TP64</accession>
<dbReference type="EMBL" id="CP139558">
    <property type="protein sequence ID" value="WPU94873.1"/>
    <property type="molecule type" value="Genomic_DNA"/>
</dbReference>
<dbReference type="Proteomes" id="UP001324380">
    <property type="component" value="Chromosome"/>
</dbReference>
<evidence type="ECO:0000313" key="2">
    <source>
        <dbReference type="Proteomes" id="UP001324380"/>
    </source>
</evidence>
<reference evidence="1 2" key="1">
    <citation type="submission" date="2023-11" db="EMBL/GenBank/DDBJ databases">
        <title>Analysis of the Genomes of Mucilaginibacter gossypii cycad 4 and M. sabulilitoris SNA2: microbes with the potential for plant growth promotion.</title>
        <authorList>
            <person name="Hirsch A.M."/>
            <person name="Humm E."/>
            <person name="Rubbi M."/>
            <person name="Del Vecchio G."/>
            <person name="Ha S.M."/>
            <person name="Pellegrini M."/>
            <person name="Gunsalus R.P."/>
        </authorList>
    </citation>
    <scope>NUCLEOTIDE SEQUENCE [LARGE SCALE GENOMIC DNA]</scope>
    <source>
        <strain evidence="1 2">SNA2</strain>
    </source>
</reference>
<protein>
    <submittedName>
        <fullName evidence="1">Uncharacterized protein</fullName>
    </submittedName>
</protein>
<sequence length="88" mass="10286">MRELLLTLVLLFVFLFPHTLRQVYGQLLTGLPGIVRLTYIYPDNKLFVDSIVVYNPYLIIKADEAKNNRPEFNPKQFASSYILSPRRL</sequence>
<gene>
    <name evidence="1" type="ORF">SNE25_04985</name>
</gene>
<keyword evidence="2" id="KW-1185">Reference proteome</keyword>
<name>A0ABZ0TP64_9SPHI</name>
<organism evidence="1 2">
    <name type="scientific">Mucilaginibacter sabulilitoris</name>
    <dbReference type="NCBI Taxonomy" id="1173583"/>
    <lineage>
        <taxon>Bacteria</taxon>
        <taxon>Pseudomonadati</taxon>
        <taxon>Bacteroidota</taxon>
        <taxon>Sphingobacteriia</taxon>
        <taxon>Sphingobacteriales</taxon>
        <taxon>Sphingobacteriaceae</taxon>
        <taxon>Mucilaginibacter</taxon>
    </lineage>
</organism>
<evidence type="ECO:0000313" key="1">
    <source>
        <dbReference type="EMBL" id="WPU94873.1"/>
    </source>
</evidence>